<organism evidence="2 3">
    <name type="scientific">Tolypocladium paradoxum</name>
    <dbReference type="NCBI Taxonomy" id="94208"/>
    <lineage>
        <taxon>Eukaryota</taxon>
        <taxon>Fungi</taxon>
        <taxon>Dikarya</taxon>
        <taxon>Ascomycota</taxon>
        <taxon>Pezizomycotina</taxon>
        <taxon>Sordariomycetes</taxon>
        <taxon>Hypocreomycetidae</taxon>
        <taxon>Hypocreales</taxon>
        <taxon>Ophiocordycipitaceae</taxon>
        <taxon>Tolypocladium</taxon>
    </lineage>
</organism>
<evidence type="ECO:0000313" key="2">
    <source>
        <dbReference type="EMBL" id="POR34247.1"/>
    </source>
</evidence>
<name>A0A2S4KVR6_9HYPO</name>
<dbReference type="Proteomes" id="UP000237481">
    <property type="component" value="Unassembled WGS sequence"/>
</dbReference>
<dbReference type="AlphaFoldDB" id="A0A2S4KVR6"/>
<evidence type="ECO:0000256" key="1">
    <source>
        <dbReference type="SAM" id="MobiDB-lite"/>
    </source>
</evidence>
<keyword evidence="3" id="KW-1185">Reference proteome</keyword>
<gene>
    <name evidence="2" type="ORF">TPAR_05577</name>
</gene>
<reference evidence="2 3" key="1">
    <citation type="submission" date="2018-01" db="EMBL/GenBank/DDBJ databases">
        <title>Harnessing the power of phylogenomics to disentangle the directionality and signatures of interkingdom host jumping in the parasitic fungal genus Tolypocladium.</title>
        <authorList>
            <person name="Quandt C.A."/>
            <person name="Patterson W."/>
            <person name="Spatafora J.W."/>
        </authorList>
    </citation>
    <scope>NUCLEOTIDE SEQUENCE [LARGE SCALE GENOMIC DNA]</scope>
    <source>
        <strain evidence="2 3">NRBC 100945</strain>
    </source>
</reference>
<sequence length="538" mass="57893">MVGLSCHVVVGAGDVWGGQQAESAAIPAAGRGWLIGGPAAGDPARQVMTKQKAASTQTRPARDLASRRVAGRASRVAASVELRRLLRTPCSAQPTGACSDTARAPRWQVSGCGASQSQRAGRPGAAESENVAALIGPGAKLVSGCRASRIAVAAPRQPPANAYRASRSEQRRTDGHERHIGRRSRRRRRSHGRVAWIGRRRRGGTVGDAPCGGLSSSTSMDRNPCRACSSRHPPIHQSSGVQGSVDEENDETGPARHSIHQRHSCSLAACSPSHLLLRPPVDPPSLSSHLALIRIPHLSALPVYLPTLQTGTSNTRAHHHHHQPLAPWATAGFDYLKPRLSDKAREKLTTLPSVVIILDFYFALAASVSFSFGASLGSSWSPPQIYQHSRFKRSLRHLHRGISGDIARCNAPGTCLEHVPSRTTHDITCQLQIAEIIAACLLFHVFIVTPRRERYPTPPDCGLSRRDCVCFPSIAIVSRRNSPDRSGLPPRLETRPCSILDDPVDGPSLSRPHHAVWHASVAEPAILSFTAIAFHSLS</sequence>
<evidence type="ECO:0000313" key="3">
    <source>
        <dbReference type="Proteomes" id="UP000237481"/>
    </source>
</evidence>
<proteinExistence type="predicted"/>
<feature type="compositionally biased region" description="Basic and acidic residues" evidence="1">
    <location>
        <begin position="166"/>
        <end position="178"/>
    </location>
</feature>
<feature type="region of interest" description="Disordered" evidence="1">
    <location>
        <begin position="48"/>
        <end position="70"/>
    </location>
</feature>
<accession>A0A2S4KVR6</accession>
<feature type="compositionally biased region" description="Basic residues" evidence="1">
    <location>
        <begin position="179"/>
        <end position="203"/>
    </location>
</feature>
<dbReference type="EMBL" id="PKSG01000560">
    <property type="protein sequence ID" value="POR34247.1"/>
    <property type="molecule type" value="Genomic_DNA"/>
</dbReference>
<feature type="compositionally biased region" description="Polar residues" evidence="1">
    <location>
        <begin position="48"/>
        <end position="59"/>
    </location>
</feature>
<comment type="caution">
    <text evidence="2">The sequence shown here is derived from an EMBL/GenBank/DDBJ whole genome shotgun (WGS) entry which is preliminary data.</text>
</comment>
<protein>
    <submittedName>
        <fullName evidence="2">Uncharacterized protein</fullName>
    </submittedName>
</protein>
<feature type="region of interest" description="Disordered" evidence="1">
    <location>
        <begin position="153"/>
        <end position="260"/>
    </location>
</feature>